<protein>
    <recommendedName>
        <fullName evidence="3">asparagine synthase (glutamine-hydrolyzing)</fullName>
        <ecNumber evidence="3">6.3.5.4</ecNumber>
    </recommendedName>
</protein>
<dbReference type="CDD" id="cd01991">
    <property type="entry name" value="Asn_synthase_B_C"/>
    <property type="match status" value="1"/>
</dbReference>
<evidence type="ECO:0000259" key="11">
    <source>
        <dbReference type="PROSITE" id="PS51278"/>
    </source>
</evidence>
<keyword evidence="4 9" id="KW-0547">Nucleotide-binding</keyword>
<dbReference type="EMBL" id="FWXT01000001">
    <property type="protein sequence ID" value="SMC76136.1"/>
    <property type="molecule type" value="Genomic_DNA"/>
</dbReference>
<dbReference type="Gene3D" id="3.60.20.10">
    <property type="entry name" value="Glutamine Phosphoribosylpyrophosphate, subunit 1, domain 1"/>
    <property type="match status" value="1"/>
</dbReference>
<dbReference type="STRING" id="151894.SAMN04488524_2611"/>
<dbReference type="CDD" id="cd00712">
    <property type="entry name" value="AsnB"/>
    <property type="match status" value="1"/>
</dbReference>
<dbReference type="OrthoDB" id="9763290at2"/>
<dbReference type="GO" id="GO:0006529">
    <property type="term" value="P:asparagine biosynthetic process"/>
    <property type="evidence" value="ECO:0007669"/>
    <property type="project" value="UniProtKB-KW"/>
</dbReference>
<evidence type="ECO:0000313" key="12">
    <source>
        <dbReference type="EMBL" id="SMC76136.1"/>
    </source>
</evidence>
<accession>A0A1W2BTS9</accession>
<dbReference type="SUPFAM" id="SSF56235">
    <property type="entry name" value="N-terminal nucleophile aminohydrolases (Ntn hydrolases)"/>
    <property type="match status" value="1"/>
</dbReference>
<evidence type="ECO:0000256" key="9">
    <source>
        <dbReference type="PIRSR" id="PIRSR001589-2"/>
    </source>
</evidence>
<feature type="active site" description="For GATase activity" evidence="8">
    <location>
        <position position="2"/>
    </location>
</feature>
<dbReference type="InterPro" id="IPR014729">
    <property type="entry name" value="Rossmann-like_a/b/a_fold"/>
</dbReference>
<dbReference type="PANTHER" id="PTHR43284">
    <property type="entry name" value="ASPARAGINE SYNTHETASE (GLUTAMINE-HYDROLYZING)"/>
    <property type="match status" value="1"/>
</dbReference>
<evidence type="ECO:0000256" key="2">
    <source>
        <dbReference type="ARBA" id="ARBA00005752"/>
    </source>
</evidence>
<keyword evidence="6 8" id="KW-0315">Glutamine amidotransferase</keyword>
<dbReference type="InterPro" id="IPR051786">
    <property type="entry name" value="ASN_synthetase/amidase"/>
</dbReference>
<dbReference type="SUPFAM" id="SSF52402">
    <property type="entry name" value="Adenine nucleotide alpha hydrolases-like"/>
    <property type="match status" value="1"/>
</dbReference>
<feature type="binding site" evidence="9">
    <location>
        <position position="104"/>
    </location>
    <ligand>
        <name>L-glutamine</name>
        <dbReference type="ChEBI" id="CHEBI:58359"/>
    </ligand>
</feature>
<feature type="binding site" evidence="9">
    <location>
        <position position="303"/>
    </location>
    <ligand>
        <name>ATP</name>
        <dbReference type="ChEBI" id="CHEBI:30616"/>
    </ligand>
</feature>
<evidence type="ECO:0000256" key="5">
    <source>
        <dbReference type="ARBA" id="ARBA00022840"/>
    </source>
</evidence>
<comment type="pathway">
    <text evidence="1">Amino-acid biosynthesis; L-asparagine biosynthesis; L-asparagine from L-aspartate (L-Gln route): step 1/1.</text>
</comment>
<feature type="site" description="Important for beta-aspartyl-AMP intermediate formation" evidence="10">
    <location>
        <position position="378"/>
    </location>
</feature>
<dbReference type="PROSITE" id="PS51278">
    <property type="entry name" value="GATASE_TYPE_2"/>
    <property type="match status" value="1"/>
</dbReference>
<feature type="domain" description="Glutamine amidotransferase type-2" evidence="11">
    <location>
        <begin position="2"/>
        <end position="218"/>
    </location>
</feature>
<feature type="binding site" evidence="9">
    <location>
        <begin position="376"/>
        <end position="377"/>
    </location>
    <ligand>
        <name>ATP</name>
        <dbReference type="ChEBI" id="CHEBI:30616"/>
    </ligand>
</feature>
<evidence type="ECO:0000256" key="1">
    <source>
        <dbReference type="ARBA" id="ARBA00005187"/>
    </source>
</evidence>
<comment type="similarity">
    <text evidence="2">Belongs to the asparagine synthetase family.</text>
</comment>
<reference evidence="13" key="1">
    <citation type="submission" date="2017-04" db="EMBL/GenBank/DDBJ databases">
        <authorList>
            <person name="Varghese N."/>
            <person name="Submissions S."/>
        </authorList>
    </citation>
    <scope>NUCLEOTIDE SEQUENCE [LARGE SCALE GENOMIC DNA]</scope>
    <source>
        <strain evidence="13">DSM 12126</strain>
    </source>
</reference>
<evidence type="ECO:0000256" key="8">
    <source>
        <dbReference type="PIRSR" id="PIRSR001589-1"/>
    </source>
</evidence>
<sequence length="654" mass="74593">MCGIAGFLTKEKNINFDKQLLSMGEAIKYRGPDDFGVWFDENNGIGLSHRRLSILDLSPLGHQPMLSESRRYVMIFNGEIYNHLDLRKELSNRFLEIKWRGYSDTETVLKSIDLIGIESTVNSLIGMFAIALWDRENALLYLIRDRIGEKPLYYGWQGDTFLFGSELKALKTHTAFNGEIDKDALSLYFRYNYVPSPYSIYKGVSKLTPGSILTVSLNKPMPSVIKYWDLKAVISENNDERLQNNLQPDELPQKLDDLLQDAIKRQMMSDVPLGAFLSGGIDSSTIVGIMQSQSSQPIKTFTIGFDEKKYNEAVHAKNIAEYLKTDHTELYVQAKDTLAVIPKLPTMYDEPFADSSQIPTYLITKLAKRNVTVSLSGDAGDELFGGYNRYIIANHTWSKISGLPLAVRKLIATTMHGISPGAWNEAYALFKGVIPKKHRMMNFGDKMHKSSRVLASMNLEELYNTLTTQWSGEDNVVLGAGLLPTANLQQFGDLSNIESMMGLDMLTYLPDDVLVKVDRAAMANSLETRVPFLDHRIVEFAWQVPLNYKLKDGMGKWLLREVLYKYVPKELIERPKMGFSIPIDSWLRGPLKDWAEDLLDEGKMIQEGILNVKPIRTKWIEHLSGKRNWQHHLWTVLMFQAWYRDEDNVIKRSS</sequence>
<dbReference type="PIRSF" id="PIRSF001589">
    <property type="entry name" value="Asn_synthetase_glu-h"/>
    <property type="match status" value="1"/>
</dbReference>
<organism evidence="12 13">
    <name type="scientific">Pedobacter africanus</name>
    <dbReference type="NCBI Taxonomy" id="151894"/>
    <lineage>
        <taxon>Bacteria</taxon>
        <taxon>Pseudomonadati</taxon>
        <taxon>Bacteroidota</taxon>
        <taxon>Sphingobacteriia</taxon>
        <taxon>Sphingobacteriales</taxon>
        <taxon>Sphingobacteriaceae</taxon>
        <taxon>Pedobacter</taxon>
    </lineage>
</organism>
<proteinExistence type="inferred from homology"/>
<dbReference type="PANTHER" id="PTHR43284:SF1">
    <property type="entry name" value="ASPARAGINE SYNTHETASE"/>
    <property type="match status" value="1"/>
</dbReference>
<dbReference type="Proteomes" id="UP000192756">
    <property type="component" value="Unassembled WGS sequence"/>
</dbReference>
<dbReference type="RefSeq" id="WP_084239197.1">
    <property type="nucleotide sequence ID" value="NZ_FWXT01000001.1"/>
</dbReference>
<dbReference type="AlphaFoldDB" id="A0A1W2BTS9"/>
<keyword evidence="8" id="KW-0061">Asparagine biosynthesis</keyword>
<dbReference type="InterPro" id="IPR006426">
    <property type="entry name" value="Asn_synth_AEB"/>
</dbReference>
<evidence type="ECO:0000256" key="7">
    <source>
        <dbReference type="ARBA" id="ARBA00048741"/>
    </source>
</evidence>
<dbReference type="InterPro" id="IPR017932">
    <property type="entry name" value="GATase_2_dom"/>
</dbReference>
<evidence type="ECO:0000313" key="13">
    <source>
        <dbReference type="Proteomes" id="UP000192756"/>
    </source>
</evidence>
<dbReference type="InterPro" id="IPR029055">
    <property type="entry name" value="Ntn_hydrolases_N"/>
</dbReference>
<name>A0A1W2BTS9_9SPHI</name>
<evidence type="ECO:0000256" key="10">
    <source>
        <dbReference type="PIRSR" id="PIRSR001589-3"/>
    </source>
</evidence>
<dbReference type="Pfam" id="PF13537">
    <property type="entry name" value="GATase_7"/>
    <property type="match status" value="1"/>
</dbReference>
<dbReference type="InterPro" id="IPR033738">
    <property type="entry name" value="AsnB_N"/>
</dbReference>
<evidence type="ECO:0000256" key="4">
    <source>
        <dbReference type="ARBA" id="ARBA00022741"/>
    </source>
</evidence>
<evidence type="ECO:0000256" key="3">
    <source>
        <dbReference type="ARBA" id="ARBA00012737"/>
    </source>
</evidence>
<dbReference type="InterPro" id="IPR001962">
    <property type="entry name" value="Asn_synthase"/>
</dbReference>
<keyword evidence="5 9" id="KW-0067">ATP-binding</keyword>
<evidence type="ECO:0000256" key="6">
    <source>
        <dbReference type="ARBA" id="ARBA00022962"/>
    </source>
</evidence>
<keyword evidence="13" id="KW-1185">Reference proteome</keyword>
<dbReference type="EC" id="6.3.5.4" evidence="3"/>
<dbReference type="NCBIfam" id="TIGR01536">
    <property type="entry name" value="asn_synth_AEB"/>
    <property type="match status" value="1"/>
</dbReference>
<keyword evidence="8" id="KW-0028">Amino-acid biosynthesis</keyword>
<gene>
    <name evidence="12" type="ORF">SAMN04488524_2611</name>
</gene>
<dbReference type="Pfam" id="PF00733">
    <property type="entry name" value="Asn_synthase"/>
    <property type="match status" value="1"/>
</dbReference>
<comment type="catalytic activity">
    <reaction evidence="7">
        <text>L-aspartate + L-glutamine + ATP + H2O = L-asparagine + L-glutamate + AMP + diphosphate + H(+)</text>
        <dbReference type="Rhea" id="RHEA:12228"/>
        <dbReference type="ChEBI" id="CHEBI:15377"/>
        <dbReference type="ChEBI" id="CHEBI:15378"/>
        <dbReference type="ChEBI" id="CHEBI:29985"/>
        <dbReference type="ChEBI" id="CHEBI:29991"/>
        <dbReference type="ChEBI" id="CHEBI:30616"/>
        <dbReference type="ChEBI" id="CHEBI:33019"/>
        <dbReference type="ChEBI" id="CHEBI:58048"/>
        <dbReference type="ChEBI" id="CHEBI:58359"/>
        <dbReference type="ChEBI" id="CHEBI:456215"/>
        <dbReference type="EC" id="6.3.5.4"/>
    </reaction>
</comment>
<dbReference type="GO" id="GO:0005829">
    <property type="term" value="C:cytosol"/>
    <property type="evidence" value="ECO:0007669"/>
    <property type="project" value="TreeGrafter"/>
</dbReference>
<dbReference type="GO" id="GO:0004066">
    <property type="term" value="F:asparagine synthase (glutamine-hydrolyzing) activity"/>
    <property type="evidence" value="ECO:0007669"/>
    <property type="project" value="UniProtKB-EC"/>
</dbReference>
<dbReference type="Gene3D" id="3.40.50.620">
    <property type="entry name" value="HUPs"/>
    <property type="match status" value="1"/>
</dbReference>
<dbReference type="GO" id="GO:0005524">
    <property type="term" value="F:ATP binding"/>
    <property type="evidence" value="ECO:0007669"/>
    <property type="project" value="UniProtKB-KW"/>
</dbReference>